<dbReference type="EMBL" id="LR134405">
    <property type="protein sequence ID" value="VEH67155.1"/>
    <property type="molecule type" value="Genomic_DNA"/>
</dbReference>
<organism evidence="1 2">
    <name type="scientific">Rodentibacter pneumotropicus</name>
    <dbReference type="NCBI Taxonomy" id="758"/>
    <lineage>
        <taxon>Bacteria</taxon>
        <taxon>Pseudomonadati</taxon>
        <taxon>Pseudomonadota</taxon>
        <taxon>Gammaproteobacteria</taxon>
        <taxon>Pasteurellales</taxon>
        <taxon>Pasteurellaceae</taxon>
        <taxon>Rodentibacter</taxon>
    </lineage>
</organism>
<dbReference type="KEGG" id="rpne:NCTC8284_02341"/>
<gene>
    <name evidence="1" type="ORF">NCTC8284_02341</name>
</gene>
<dbReference type="Proteomes" id="UP000278733">
    <property type="component" value="Chromosome"/>
</dbReference>
<reference evidence="1 2" key="1">
    <citation type="submission" date="2018-12" db="EMBL/GenBank/DDBJ databases">
        <authorList>
            <consortium name="Pathogen Informatics"/>
        </authorList>
    </citation>
    <scope>NUCLEOTIDE SEQUENCE [LARGE SCALE GENOMIC DNA]</scope>
    <source>
        <strain evidence="1 2">NCTC8284</strain>
    </source>
</reference>
<accession>A0A3S4TVT8</accession>
<dbReference type="AlphaFoldDB" id="A0A3S4TVT8"/>
<protein>
    <submittedName>
        <fullName evidence="1">Uncharacterized protein</fullName>
    </submittedName>
</protein>
<proteinExistence type="predicted"/>
<sequence>MARFGQLGKLGQGMLSPVGLTVGGLAIAANQRPTQEAIAEEKMRRKLHKKKP</sequence>
<name>A0A3S4TVT8_9PAST</name>
<evidence type="ECO:0000313" key="2">
    <source>
        <dbReference type="Proteomes" id="UP000278733"/>
    </source>
</evidence>
<evidence type="ECO:0000313" key="1">
    <source>
        <dbReference type="EMBL" id="VEH67155.1"/>
    </source>
</evidence>